<evidence type="ECO:0000256" key="1">
    <source>
        <dbReference type="ARBA" id="ARBA00023015"/>
    </source>
</evidence>
<gene>
    <name evidence="6" type="ORF">MT2528_0625</name>
    <name evidence="7" type="ORF">NVI5450_0619</name>
</gene>
<dbReference type="AlphaFoldDB" id="A0A1K9YUE8"/>
<evidence type="ECO:0000256" key="3">
    <source>
        <dbReference type="ARBA" id="ARBA00023163"/>
    </source>
</evidence>
<dbReference type="Proteomes" id="UP000183794">
    <property type="component" value="Unassembled WGS sequence"/>
</dbReference>
<dbReference type="Pfam" id="PF13404">
    <property type="entry name" value="HTH_AsnC-type"/>
    <property type="match status" value="1"/>
</dbReference>
<feature type="domain" description="HTH asnC-type" evidence="5">
    <location>
        <begin position="9"/>
        <end position="70"/>
    </location>
</feature>
<dbReference type="GO" id="GO:0043200">
    <property type="term" value="P:response to amino acid"/>
    <property type="evidence" value="ECO:0007669"/>
    <property type="project" value="TreeGrafter"/>
</dbReference>
<evidence type="ECO:0000313" key="9">
    <source>
        <dbReference type="Proteomes" id="UP000183794"/>
    </source>
</evidence>
<accession>A0A1K9YUE8</accession>
<dbReference type="GeneID" id="61294351"/>
<dbReference type="InterPro" id="IPR019888">
    <property type="entry name" value="Tscrpt_reg_AsnC-like"/>
</dbReference>
<keyword evidence="4" id="KW-1133">Transmembrane helix</keyword>
<keyword evidence="3" id="KW-0804">Transcription</keyword>
<evidence type="ECO:0000313" key="8">
    <source>
        <dbReference type="Proteomes" id="UP000182660"/>
    </source>
</evidence>
<dbReference type="EMBL" id="FPLJ01000019">
    <property type="protein sequence ID" value="SGY84391.1"/>
    <property type="molecule type" value="Genomic_DNA"/>
</dbReference>
<reference evidence="6 8" key="1">
    <citation type="submission" date="2016-11" db="EMBL/GenBank/DDBJ databases">
        <authorList>
            <person name="Klemetsen T."/>
        </authorList>
    </citation>
    <scope>NUCLEOTIDE SEQUENCE [LARGE SCALE GENOMIC DNA]</scope>
    <source>
        <strain evidence="6">MT 2528</strain>
    </source>
</reference>
<dbReference type="RefSeq" id="WP_244534107.1">
    <property type="nucleotide sequence ID" value="NZ_CAWQZC010000138.1"/>
</dbReference>
<dbReference type="InterPro" id="IPR011008">
    <property type="entry name" value="Dimeric_a/b-barrel"/>
</dbReference>
<evidence type="ECO:0000256" key="4">
    <source>
        <dbReference type="SAM" id="Phobius"/>
    </source>
</evidence>
<keyword evidence="8" id="KW-1185">Reference proteome</keyword>
<keyword evidence="2" id="KW-0238">DNA-binding</keyword>
<dbReference type="GO" id="GO:0005829">
    <property type="term" value="C:cytosol"/>
    <property type="evidence" value="ECO:0007669"/>
    <property type="project" value="TreeGrafter"/>
</dbReference>
<dbReference type="Gene3D" id="1.10.10.10">
    <property type="entry name" value="Winged helix-like DNA-binding domain superfamily/Winged helix DNA-binding domain"/>
    <property type="match status" value="1"/>
</dbReference>
<keyword evidence="4" id="KW-0472">Membrane</keyword>
<dbReference type="InterPro" id="IPR000485">
    <property type="entry name" value="AsnC-type_HTH_dom"/>
</dbReference>
<dbReference type="InterPro" id="IPR036388">
    <property type="entry name" value="WH-like_DNA-bd_sf"/>
</dbReference>
<dbReference type="SUPFAM" id="SSF54909">
    <property type="entry name" value="Dimeric alpha+beta barrel"/>
    <property type="match status" value="1"/>
</dbReference>
<dbReference type="PANTHER" id="PTHR30154">
    <property type="entry name" value="LEUCINE-RESPONSIVE REGULATORY PROTEIN"/>
    <property type="match status" value="1"/>
</dbReference>
<protein>
    <recommendedName>
        <fullName evidence="5">HTH asnC-type domain-containing protein</fullName>
    </recommendedName>
</protein>
<evidence type="ECO:0000259" key="5">
    <source>
        <dbReference type="PROSITE" id="PS50956"/>
    </source>
</evidence>
<organism evidence="7 9">
    <name type="scientific">Moritella viscosa</name>
    <dbReference type="NCBI Taxonomy" id="80854"/>
    <lineage>
        <taxon>Bacteria</taxon>
        <taxon>Pseudomonadati</taxon>
        <taxon>Pseudomonadota</taxon>
        <taxon>Gammaproteobacteria</taxon>
        <taxon>Alteromonadales</taxon>
        <taxon>Moritellaceae</taxon>
        <taxon>Moritella</taxon>
    </lineage>
</organism>
<dbReference type="InterPro" id="IPR036390">
    <property type="entry name" value="WH_DNA-bd_sf"/>
</dbReference>
<dbReference type="SUPFAM" id="SSF46785">
    <property type="entry name" value="Winged helix' DNA-binding domain"/>
    <property type="match status" value="1"/>
</dbReference>
<dbReference type="PANTHER" id="PTHR30154:SF34">
    <property type="entry name" value="TRANSCRIPTIONAL REGULATOR AZLB"/>
    <property type="match status" value="1"/>
</dbReference>
<dbReference type="GO" id="GO:0043565">
    <property type="term" value="F:sequence-specific DNA binding"/>
    <property type="evidence" value="ECO:0007669"/>
    <property type="project" value="InterPro"/>
</dbReference>
<keyword evidence="1" id="KW-0805">Transcription regulation</keyword>
<dbReference type="InterPro" id="IPR019887">
    <property type="entry name" value="Tscrpt_reg_AsnC/Lrp_C"/>
</dbReference>
<dbReference type="Proteomes" id="UP000182660">
    <property type="component" value="Unassembled WGS sequence"/>
</dbReference>
<dbReference type="PROSITE" id="PS50956">
    <property type="entry name" value="HTH_ASNC_2"/>
    <property type="match status" value="1"/>
</dbReference>
<evidence type="ECO:0000256" key="2">
    <source>
        <dbReference type="ARBA" id="ARBA00023125"/>
    </source>
</evidence>
<dbReference type="EMBL" id="FPLD01000021">
    <property type="protein sequence ID" value="SGY86443.1"/>
    <property type="molecule type" value="Genomic_DNA"/>
</dbReference>
<sequence length="158" mass="18445">MKKNTNTMLDSTDLTILEHLQRDCRIKINELGPRVNLSETPCWRRWKRLEKEGIVTHYTAVLDRKKLGFNVIGFSLVSLNNHAPEETDKFEQIIRDFDWVLMCFCIAGSADFILQIVARDLDEYYDKISEIRRIKVVDSIQSNIAVKEIKNSTKLPLF</sequence>
<dbReference type="PRINTS" id="PR00033">
    <property type="entry name" value="HTHASNC"/>
</dbReference>
<evidence type="ECO:0000313" key="7">
    <source>
        <dbReference type="EMBL" id="SGY86443.1"/>
    </source>
</evidence>
<dbReference type="Pfam" id="PF01037">
    <property type="entry name" value="AsnC_trans_reg"/>
    <property type="match status" value="1"/>
</dbReference>
<keyword evidence="4" id="KW-0812">Transmembrane</keyword>
<reference evidence="7 9" key="2">
    <citation type="submission" date="2016-11" db="EMBL/GenBank/DDBJ databases">
        <authorList>
            <person name="Jaros S."/>
            <person name="Januszkiewicz K."/>
            <person name="Wedrychowicz H."/>
        </authorList>
    </citation>
    <scope>NUCLEOTIDE SEQUENCE [LARGE SCALE GENOMIC DNA]</scope>
    <source>
        <strain evidence="7">NVI 5450</strain>
    </source>
</reference>
<dbReference type="SMART" id="SM00344">
    <property type="entry name" value="HTH_ASNC"/>
    <property type="match status" value="1"/>
</dbReference>
<evidence type="ECO:0000313" key="6">
    <source>
        <dbReference type="EMBL" id="SGY84391.1"/>
    </source>
</evidence>
<feature type="transmembrane region" description="Helical" evidence="4">
    <location>
        <begin position="99"/>
        <end position="118"/>
    </location>
</feature>
<name>A0A1K9YUE8_9GAMM</name>
<dbReference type="Gene3D" id="3.30.70.920">
    <property type="match status" value="1"/>
</dbReference>
<proteinExistence type="predicted"/>